<organism evidence="7 8">
    <name type="scientific">Marinobacterium maritimum</name>
    <dbReference type="NCBI Taxonomy" id="500162"/>
    <lineage>
        <taxon>Bacteria</taxon>
        <taxon>Pseudomonadati</taxon>
        <taxon>Pseudomonadota</taxon>
        <taxon>Gammaproteobacteria</taxon>
        <taxon>Oceanospirillales</taxon>
        <taxon>Oceanospirillaceae</taxon>
        <taxon>Marinobacterium</taxon>
    </lineage>
</organism>
<evidence type="ECO:0000256" key="3">
    <source>
        <dbReference type="ARBA" id="ARBA00022722"/>
    </source>
</evidence>
<evidence type="ECO:0000313" key="8">
    <source>
        <dbReference type="Proteomes" id="UP001499915"/>
    </source>
</evidence>
<keyword evidence="3 6" id="KW-0540">Nuclease</keyword>
<protein>
    <recommendedName>
        <fullName evidence="6">Exodeoxyribonuclease 7 small subunit</fullName>
        <ecNumber evidence="6">3.1.11.6</ecNumber>
    </recommendedName>
    <alternativeName>
        <fullName evidence="6">Exodeoxyribonuclease VII small subunit</fullName>
        <shortName evidence="6">Exonuclease VII small subunit</shortName>
    </alternativeName>
</protein>
<evidence type="ECO:0000256" key="4">
    <source>
        <dbReference type="ARBA" id="ARBA00022801"/>
    </source>
</evidence>
<dbReference type="NCBIfam" id="NF002140">
    <property type="entry name" value="PRK00977.1-4"/>
    <property type="match status" value="1"/>
</dbReference>
<reference evidence="7 8" key="1">
    <citation type="journal article" date="2019" name="Int. J. Syst. Evol. Microbiol.">
        <title>The Global Catalogue of Microorganisms (GCM) 10K type strain sequencing project: providing services to taxonomists for standard genome sequencing and annotation.</title>
        <authorList>
            <consortium name="The Broad Institute Genomics Platform"/>
            <consortium name="The Broad Institute Genome Sequencing Center for Infectious Disease"/>
            <person name="Wu L."/>
            <person name="Ma J."/>
        </authorList>
    </citation>
    <scope>NUCLEOTIDE SEQUENCE [LARGE SCALE GENOMIC DNA]</scope>
    <source>
        <strain evidence="7 8">JCM 15134</strain>
    </source>
</reference>
<dbReference type="PIRSF" id="PIRSF006488">
    <property type="entry name" value="Exonuc_VII_S"/>
    <property type="match status" value="1"/>
</dbReference>
<dbReference type="PANTHER" id="PTHR34137:SF1">
    <property type="entry name" value="EXODEOXYRIBONUCLEASE 7 SMALL SUBUNIT"/>
    <property type="match status" value="1"/>
</dbReference>
<dbReference type="InterPro" id="IPR003761">
    <property type="entry name" value="Exonuc_VII_S"/>
</dbReference>
<comment type="similarity">
    <text evidence="1 6">Belongs to the XseB family.</text>
</comment>
<proteinExistence type="inferred from homology"/>
<keyword evidence="8" id="KW-1185">Reference proteome</keyword>
<dbReference type="EC" id="3.1.11.6" evidence="6"/>
<evidence type="ECO:0000313" key="7">
    <source>
        <dbReference type="EMBL" id="GAA0696605.1"/>
    </source>
</evidence>
<comment type="catalytic activity">
    <reaction evidence="6">
        <text>Exonucleolytic cleavage in either 5'- to 3'- or 3'- to 5'-direction to yield nucleoside 5'-phosphates.</text>
        <dbReference type="EC" id="3.1.11.6"/>
    </reaction>
</comment>
<dbReference type="NCBIfam" id="TIGR01280">
    <property type="entry name" value="xseB"/>
    <property type="match status" value="1"/>
</dbReference>
<comment type="caution">
    <text evidence="7">The sequence shown here is derived from an EMBL/GenBank/DDBJ whole genome shotgun (WGS) entry which is preliminary data.</text>
</comment>
<keyword evidence="2 6" id="KW-0963">Cytoplasm</keyword>
<dbReference type="PANTHER" id="PTHR34137">
    <property type="entry name" value="EXODEOXYRIBONUCLEASE 7 SMALL SUBUNIT"/>
    <property type="match status" value="1"/>
</dbReference>
<dbReference type="Pfam" id="PF02609">
    <property type="entry name" value="Exonuc_VII_S"/>
    <property type="match status" value="1"/>
</dbReference>
<dbReference type="HAMAP" id="MF_00337">
    <property type="entry name" value="Exonuc_7_S"/>
    <property type="match status" value="1"/>
</dbReference>
<dbReference type="Gene3D" id="1.10.287.1040">
    <property type="entry name" value="Exonuclease VII, small subunit"/>
    <property type="match status" value="1"/>
</dbReference>
<name>A0ABN1I892_9GAMM</name>
<evidence type="ECO:0000256" key="6">
    <source>
        <dbReference type="HAMAP-Rule" id="MF_00337"/>
    </source>
</evidence>
<dbReference type="EMBL" id="BAAAET010000003">
    <property type="protein sequence ID" value="GAA0696605.1"/>
    <property type="molecule type" value="Genomic_DNA"/>
</dbReference>
<evidence type="ECO:0000256" key="2">
    <source>
        <dbReference type="ARBA" id="ARBA00022490"/>
    </source>
</evidence>
<dbReference type="InterPro" id="IPR037004">
    <property type="entry name" value="Exonuc_VII_ssu_sf"/>
</dbReference>
<accession>A0ABN1I892</accession>
<evidence type="ECO:0000256" key="1">
    <source>
        <dbReference type="ARBA" id="ARBA00009998"/>
    </source>
</evidence>
<evidence type="ECO:0000256" key="5">
    <source>
        <dbReference type="ARBA" id="ARBA00022839"/>
    </source>
</evidence>
<gene>
    <name evidence="6" type="primary">xseB</name>
    <name evidence="7" type="ORF">GCM10009104_25820</name>
</gene>
<dbReference type="RefSeq" id="WP_343806574.1">
    <property type="nucleotide sequence ID" value="NZ_BAAAET010000003.1"/>
</dbReference>
<keyword evidence="4 6" id="KW-0378">Hydrolase</keyword>
<comment type="function">
    <text evidence="6">Bidirectionally degrades single-stranded DNA into large acid-insoluble oligonucleotides, which are then degraded further into small acid-soluble oligonucleotides.</text>
</comment>
<keyword evidence="5 6" id="KW-0269">Exonuclease</keyword>
<dbReference type="SUPFAM" id="SSF116842">
    <property type="entry name" value="XseB-like"/>
    <property type="match status" value="1"/>
</dbReference>
<comment type="subcellular location">
    <subcellularLocation>
        <location evidence="6">Cytoplasm</location>
    </subcellularLocation>
</comment>
<comment type="subunit">
    <text evidence="6">Heterooligomer composed of large and small subunits.</text>
</comment>
<dbReference type="Proteomes" id="UP001499915">
    <property type="component" value="Unassembled WGS sequence"/>
</dbReference>
<sequence length="82" mass="9221">MASKPKTPDFEQSLQQLEGLVEQLEQGDLPIEEALKAFEQGIRLTRDCQTILQQAEQKVQLLTEQDGEIHASDFPEQGDPLT</sequence>